<feature type="compositionally biased region" description="Low complexity" evidence="4">
    <location>
        <begin position="443"/>
        <end position="455"/>
    </location>
</feature>
<comment type="similarity">
    <text evidence="2">Belongs to the IQD family.</text>
</comment>
<feature type="region of interest" description="Disordered" evidence="4">
    <location>
        <begin position="443"/>
        <end position="469"/>
    </location>
</feature>
<feature type="compositionally biased region" description="Low complexity" evidence="4">
    <location>
        <begin position="362"/>
        <end position="388"/>
    </location>
</feature>
<evidence type="ECO:0000256" key="1">
    <source>
        <dbReference type="ARBA" id="ARBA00022860"/>
    </source>
</evidence>
<keyword evidence="7" id="KW-1185">Reference proteome</keyword>
<reference evidence="6" key="1">
    <citation type="submission" date="2024-10" db="EMBL/GenBank/DDBJ databases">
        <authorList>
            <person name="Ryan C."/>
        </authorList>
    </citation>
    <scope>NUCLEOTIDE SEQUENCE [LARGE SCALE GENOMIC DNA]</scope>
</reference>
<name>A0ABC8VZ64_9POAL</name>
<evidence type="ECO:0000313" key="7">
    <source>
        <dbReference type="Proteomes" id="UP001497457"/>
    </source>
</evidence>
<sequence length="469" mass="49267">MGKASRWLRNLFLPGRKGRRAKDRAADADCQSVLSAPLPTPATATPSVREKRRWSFRRPGAAKADAGPLASSSSHCFSEAEVRVVVAQDDHHASADVDTATLRPPASGRIVSGGEKDGDEEAAAAAAAIRIQSAFRSYLARKALCALRGMVRLQAMVRGQLVRRQADVTLRRMQALVDAQRRARAERLRLLLLDDDDHAAAAAAMQHHLAAVAANSTPRRAPPSRHRRSPQHHPRPRKTPPASAAGTAESEENVRIVEVDNGGARRSSFGGYCATTPGRTPAKLSPTPSAVTDSSARTLSGGRLDDASFASSAACEPGSRRISAAAAAAAWRGEHHQAHGATPPPLFRSYMANTESSRAKARSQSAPRQRPSSASESPAAAASPSPSCCEERPPSRGGVGTSGARRRASLDPLDLLPGAAPRSSAAGRMERCASRMARAGVVSSSVHGSECGSSSTAGHRGNVHSPWQG</sequence>
<dbReference type="InterPro" id="IPR025064">
    <property type="entry name" value="DUF4005"/>
</dbReference>
<feature type="region of interest" description="Disordered" evidence="4">
    <location>
        <begin position="214"/>
        <end position="303"/>
    </location>
</feature>
<dbReference type="Pfam" id="PF00612">
    <property type="entry name" value="IQ"/>
    <property type="match status" value="2"/>
</dbReference>
<keyword evidence="1" id="KW-0112">Calmodulin-binding</keyword>
<dbReference type="PANTHER" id="PTHR32295">
    <property type="entry name" value="IQ-DOMAIN 5-RELATED"/>
    <property type="match status" value="1"/>
</dbReference>
<protein>
    <recommendedName>
        <fullName evidence="5">DUF4005 domain-containing protein</fullName>
    </recommendedName>
</protein>
<evidence type="ECO:0000313" key="6">
    <source>
        <dbReference type="EMBL" id="CAL4897972.1"/>
    </source>
</evidence>
<evidence type="ECO:0000256" key="3">
    <source>
        <dbReference type="ARBA" id="ARBA00024378"/>
    </source>
</evidence>
<dbReference type="AlphaFoldDB" id="A0ABC8VZ64"/>
<gene>
    <name evidence="6" type="ORF">URODEC1_LOCUS7518</name>
</gene>
<dbReference type="Gene3D" id="1.20.5.190">
    <property type="match status" value="1"/>
</dbReference>
<feature type="region of interest" description="Disordered" evidence="4">
    <location>
        <begin position="354"/>
        <end position="431"/>
    </location>
</feature>
<evidence type="ECO:0000256" key="2">
    <source>
        <dbReference type="ARBA" id="ARBA00024341"/>
    </source>
</evidence>
<evidence type="ECO:0000256" key="4">
    <source>
        <dbReference type="SAM" id="MobiDB-lite"/>
    </source>
</evidence>
<proteinExistence type="inferred from homology"/>
<dbReference type="PANTHER" id="PTHR32295:SF141">
    <property type="entry name" value="OS12G0604500 PROTEIN"/>
    <property type="match status" value="1"/>
</dbReference>
<accession>A0ABC8VZ64</accession>
<dbReference type="InterPro" id="IPR000048">
    <property type="entry name" value="IQ_motif_EF-hand-BS"/>
</dbReference>
<dbReference type="Pfam" id="PF13178">
    <property type="entry name" value="DUF4005"/>
    <property type="match status" value="1"/>
</dbReference>
<feature type="domain" description="DUF4005" evidence="5">
    <location>
        <begin position="345"/>
        <end position="385"/>
    </location>
</feature>
<dbReference type="PROSITE" id="PS50096">
    <property type="entry name" value="IQ"/>
    <property type="match status" value="2"/>
</dbReference>
<feature type="compositionally biased region" description="Basic residues" evidence="4">
    <location>
        <begin position="222"/>
        <end position="238"/>
    </location>
</feature>
<dbReference type="EMBL" id="OZ075121">
    <property type="protein sequence ID" value="CAL4897972.1"/>
    <property type="molecule type" value="Genomic_DNA"/>
</dbReference>
<dbReference type="GO" id="GO:0005516">
    <property type="term" value="F:calmodulin binding"/>
    <property type="evidence" value="ECO:0007669"/>
    <property type="project" value="UniProtKB-KW"/>
</dbReference>
<organism evidence="6 7">
    <name type="scientific">Urochloa decumbens</name>
    <dbReference type="NCBI Taxonomy" id="240449"/>
    <lineage>
        <taxon>Eukaryota</taxon>
        <taxon>Viridiplantae</taxon>
        <taxon>Streptophyta</taxon>
        <taxon>Embryophyta</taxon>
        <taxon>Tracheophyta</taxon>
        <taxon>Spermatophyta</taxon>
        <taxon>Magnoliopsida</taxon>
        <taxon>Liliopsida</taxon>
        <taxon>Poales</taxon>
        <taxon>Poaceae</taxon>
        <taxon>PACMAD clade</taxon>
        <taxon>Panicoideae</taxon>
        <taxon>Panicodae</taxon>
        <taxon>Paniceae</taxon>
        <taxon>Melinidinae</taxon>
        <taxon>Urochloa</taxon>
    </lineage>
</organism>
<comment type="subunit">
    <text evidence="3">Binds to multiple calmodulin (CaM) in the presence of Ca(2+) and CaM-like proteins.</text>
</comment>
<dbReference type="Proteomes" id="UP001497457">
    <property type="component" value="Chromosome 11b"/>
</dbReference>
<evidence type="ECO:0000259" key="5">
    <source>
        <dbReference type="Pfam" id="PF13178"/>
    </source>
</evidence>
<feature type="compositionally biased region" description="Polar residues" evidence="4">
    <location>
        <begin position="286"/>
        <end position="298"/>
    </location>
</feature>